<gene>
    <name evidence="2" type="ORF">F8M41_003102</name>
</gene>
<dbReference type="InterPro" id="IPR001245">
    <property type="entry name" value="Ser-Thr/Tyr_kinase_cat_dom"/>
</dbReference>
<dbReference type="InterPro" id="IPR000719">
    <property type="entry name" value="Prot_kinase_dom"/>
</dbReference>
<proteinExistence type="predicted"/>
<name>A0A8H3XD92_GIGMA</name>
<keyword evidence="2" id="KW-0418">Kinase</keyword>
<organism evidence="2 3">
    <name type="scientific">Gigaspora margarita</name>
    <dbReference type="NCBI Taxonomy" id="4874"/>
    <lineage>
        <taxon>Eukaryota</taxon>
        <taxon>Fungi</taxon>
        <taxon>Fungi incertae sedis</taxon>
        <taxon>Mucoromycota</taxon>
        <taxon>Glomeromycotina</taxon>
        <taxon>Glomeromycetes</taxon>
        <taxon>Diversisporales</taxon>
        <taxon>Gigasporaceae</taxon>
        <taxon>Gigaspora</taxon>
    </lineage>
</organism>
<dbReference type="Gene3D" id="1.10.510.10">
    <property type="entry name" value="Transferase(Phosphotransferase) domain 1"/>
    <property type="match status" value="1"/>
</dbReference>
<comment type="caution">
    <text evidence="2">The sequence shown here is derived from an EMBL/GenBank/DDBJ whole genome shotgun (WGS) entry which is preliminary data.</text>
</comment>
<dbReference type="Proteomes" id="UP000439903">
    <property type="component" value="Unassembled WGS sequence"/>
</dbReference>
<dbReference type="GO" id="GO:0005524">
    <property type="term" value="F:ATP binding"/>
    <property type="evidence" value="ECO:0007669"/>
    <property type="project" value="InterPro"/>
</dbReference>
<keyword evidence="2" id="KW-0808">Transferase</keyword>
<dbReference type="GO" id="GO:0004674">
    <property type="term" value="F:protein serine/threonine kinase activity"/>
    <property type="evidence" value="ECO:0007669"/>
    <property type="project" value="TreeGrafter"/>
</dbReference>
<sequence length="311" mass="35719">MNAENSVTEILGLSSLVNERLHYFDSSQFRDRRIITTPENNAIVESAHYDREPINGQIAIKIFKDNKDFLDKETVRKMRNEIEVHYNVGENQNTCRLFGIAKEPNALMLVLEFADGGNLQNYLRNRINDDIFKISWGDLIQIARGVTNGLSWIHSNGIIHCDLNPQNILIHGNKPKIADFGSSKQLALDHPHTNHEGRVYYVDPQCLNVYGKCVCDEKSDIYSLGVIFWELTSGIPPFFNLNECWVIINILTCKKRESMINGTPTEYFNIYNKCWEHNPNDRTTLPDIERDLDILANTSSVRFITNTVRSL</sequence>
<evidence type="ECO:0000313" key="3">
    <source>
        <dbReference type="Proteomes" id="UP000439903"/>
    </source>
</evidence>
<evidence type="ECO:0000259" key="1">
    <source>
        <dbReference type="PROSITE" id="PS50011"/>
    </source>
</evidence>
<feature type="domain" description="Protein kinase" evidence="1">
    <location>
        <begin position="29"/>
        <end position="295"/>
    </location>
</feature>
<keyword evidence="3" id="KW-1185">Reference proteome</keyword>
<dbReference type="AlphaFoldDB" id="A0A8H3XD92"/>
<protein>
    <submittedName>
        <fullName evidence="2">Kinase-like protein</fullName>
    </submittedName>
</protein>
<dbReference type="PIRSF" id="PIRSF000654">
    <property type="entry name" value="Integrin-linked_kinase"/>
    <property type="match status" value="1"/>
</dbReference>
<dbReference type="PRINTS" id="PR00109">
    <property type="entry name" value="TYRKINASE"/>
</dbReference>
<dbReference type="PROSITE" id="PS50011">
    <property type="entry name" value="PROTEIN_KINASE_DOM"/>
    <property type="match status" value="1"/>
</dbReference>
<dbReference type="PANTHER" id="PTHR44329">
    <property type="entry name" value="SERINE/THREONINE-PROTEIN KINASE TNNI3K-RELATED"/>
    <property type="match status" value="1"/>
</dbReference>
<dbReference type="OrthoDB" id="4062651at2759"/>
<dbReference type="InterPro" id="IPR011009">
    <property type="entry name" value="Kinase-like_dom_sf"/>
</dbReference>
<dbReference type="EMBL" id="WTPW01001269">
    <property type="protein sequence ID" value="KAF0445584.1"/>
    <property type="molecule type" value="Genomic_DNA"/>
</dbReference>
<reference evidence="2 3" key="1">
    <citation type="journal article" date="2019" name="Environ. Microbiol.">
        <title>At the nexus of three kingdoms: the genome of the mycorrhizal fungus Gigaspora margarita provides insights into plant, endobacterial and fungal interactions.</title>
        <authorList>
            <person name="Venice F."/>
            <person name="Ghignone S."/>
            <person name="Salvioli di Fossalunga A."/>
            <person name="Amselem J."/>
            <person name="Novero M."/>
            <person name="Xianan X."/>
            <person name="Sedzielewska Toro K."/>
            <person name="Morin E."/>
            <person name="Lipzen A."/>
            <person name="Grigoriev I.V."/>
            <person name="Henrissat B."/>
            <person name="Martin F.M."/>
            <person name="Bonfante P."/>
        </authorList>
    </citation>
    <scope>NUCLEOTIDE SEQUENCE [LARGE SCALE GENOMIC DNA]</scope>
    <source>
        <strain evidence="2 3">BEG34</strain>
    </source>
</reference>
<dbReference type="InterPro" id="IPR051681">
    <property type="entry name" value="Ser/Thr_Kinases-Pseudokinases"/>
</dbReference>
<dbReference type="SUPFAM" id="SSF56112">
    <property type="entry name" value="Protein kinase-like (PK-like)"/>
    <property type="match status" value="1"/>
</dbReference>
<dbReference type="Pfam" id="PF00069">
    <property type="entry name" value="Pkinase"/>
    <property type="match status" value="1"/>
</dbReference>
<accession>A0A8H3XD92</accession>
<evidence type="ECO:0000313" key="2">
    <source>
        <dbReference type="EMBL" id="KAF0445584.1"/>
    </source>
</evidence>